<dbReference type="EMBL" id="SZYD01000018">
    <property type="protein sequence ID" value="KAD2804765.1"/>
    <property type="molecule type" value="Genomic_DNA"/>
</dbReference>
<evidence type="ECO:0000313" key="2">
    <source>
        <dbReference type="EMBL" id="KAD2804765.1"/>
    </source>
</evidence>
<proteinExistence type="predicted"/>
<dbReference type="PANTHER" id="PTHR47434:SF1">
    <property type="entry name" value="PROTEIN PTST HOMOLOG 2, CHLOROPLASTIC"/>
    <property type="match status" value="1"/>
</dbReference>
<dbReference type="InterPro" id="IPR013783">
    <property type="entry name" value="Ig-like_fold"/>
</dbReference>
<dbReference type="AlphaFoldDB" id="A0A5N6LTX1"/>
<evidence type="ECO:0000313" key="3">
    <source>
        <dbReference type="Proteomes" id="UP000326396"/>
    </source>
</evidence>
<dbReference type="CDD" id="cd02859">
    <property type="entry name" value="E_set_AMPKbeta_like_N"/>
    <property type="match status" value="1"/>
</dbReference>
<name>A0A5N6LTX1_9ASTR</name>
<evidence type="ECO:0000259" key="1">
    <source>
        <dbReference type="Pfam" id="PF16561"/>
    </source>
</evidence>
<comment type="caution">
    <text evidence="2">The sequence shown here is derived from an EMBL/GenBank/DDBJ whole genome shotgun (WGS) entry which is preliminary data.</text>
</comment>
<keyword evidence="3" id="KW-1185">Reference proteome</keyword>
<sequence length="420" mass="47869">MVSCIASSTARHFISPVVFNVELSVDFKIRPRVSFILVNKTRVCGCIKLKETRTRIRTSSGFYCEGFSDSEEELDLEREILVFMKNSRNPNEFPTKKQLLDAGRVDLVDAITKTGGWLALGWDYSEDEIDFNDDVRELQTRLEEFQNGYHPSSTSSHEMLAEEDTGVEGILSRLEKHRTLSFDIHMEKNKHGVYASSKDNGGFRDFNMSTDVAAKIDSQLQEGQRHNNNINKDLNADKIRSRLQHMQLELSSALHSLRSTTLTLNPEVHESCGNELQQLSDVWEFQENEVIKAGDKLRSIRAKLAVLEGKIALSVIDTQKLLEEKQRRIDSARTTLQLLRTTTVFWTHSASEVLLVGSYDGWTSQVQMEKTRTGIFSASLKLYPGKYEIKFIVDGVWRVDPMLTVVRNNGYENNSLIVHE</sequence>
<protein>
    <recommendedName>
        <fullName evidence="1">AMP-activated protein kinase glycogen-binding domain-containing protein</fullName>
    </recommendedName>
</protein>
<dbReference type="Gene3D" id="2.60.40.10">
    <property type="entry name" value="Immunoglobulins"/>
    <property type="match status" value="1"/>
</dbReference>
<dbReference type="GO" id="GO:0009507">
    <property type="term" value="C:chloroplast"/>
    <property type="evidence" value="ECO:0007669"/>
    <property type="project" value="UniProtKB-ARBA"/>
</dbReference>
<reference evidence="2 3" key="1">
    <citation type="submission" date="2019-05" db="EMBL/GenBank/DDBJ databases">
        <title>Mikania micrantha, genome provides insights into the molecular mechanism of rapid growth.</title>
        <authorList>
            <person name="Liu B."/>
        </authorList>
    </citation>
    <scope>NUCLEOTIDE SEQUENCE [LARGE SCALE GENOMIC DNA]</scope>
    <source>
        <strain evidence="2">NLD-2019</strain>
        <tissue evidence="2">Leaf</tissue>
    </source>
</reference>
<dbReference type="Proteomes" id="UP000326396">
    <property type="component" value="Linkage Group LG8"/>
</dbReference>
<organism evidence="2 3">
    <name type="scientific">Mikania micrantha</name>
    <name type="common">bitter vine</name>
    <dbReference type="NCBI Taxonomy" id="192012"/>
    <lineage>
        <taxon>Eukaryota</taxon>
        <taxon>Viridiplantae</taxon>
        <taxon>Streptophyta</taxon>
        <taxon>Embryophyta</taxon>
        <taxon>Tracheophyta</taxon>
        <taxon>Spermatophyta</taxon>
        <taxon>Magnoliopsida</taxon>
        <taxon>eudicotyledons</taxon>
        <taxon>Gunneridae</taxon>
        <taxon>Pentapetalae</taxon>
        <taxon>asterids</taxon>
        <taxon>campanulids</taxon>
        <taxon>Asterales</taxon>
        <taxon>Asteraceae</taxon>
        <taxon>Asteroideae</taxon>
        <taxon>Heliantheae alliance</taxon>
        <taxon>Eupatorieae</taxon>
        <taxon>Mikania</taxon>
    </lineage>
</organism>
<dbReference type="PANTHER" id="PTHR47434">
    <property type="entry name" value="PROTEIN PTST HOMOLOG 3, CHLOROPLASTIC"/>
    <property type="match status" value="1"/>
</dbReference>
<dbReference type="InterPro" id="IPR032640">
    <property type="entry name" value="AMPK1_CBM"/>
</dbReference>
<gene>
    <name evidence="2" type="ORF">E3N88_38142</name>
</gene>
<dbReference type="OrthoDB" id="531008at2759"/>
<dbReference type="SUPFAM" id="SSF81296">
    <property type="entry name" value="E set domains"/>
    <property type="match status" value="1"/>
</dbReference>
<dbReference type="Pfam" id="PF16561">
    <property type="entry name" value="AMPK1_CBM"/>
    <property type="match status" value="1"/>
</dbReference>
<dbReference type="InterPro" id="IPR014756">
    <property type="entry name" value="Ig_E-set"/>
</dbReference>
<feature type="domain" description="AMP-activated protein kinase glycogen-binding" evidence="1">
    <location>
        <begin position="342"/>
        <end position="419"/>
    </location>
</feature>
<accession>A0A5N6LTX1</accession>